<reference evidence="2 3" key="1">
    <citation type="journal article" date="2012" name="Genome Biol. Evol.">
        <title>Genome Sequence of the Mesophilic Thermotogales Bacterium Mesotoga prima MesG1.Ag.4.2 Reveals the Largest Thermotogales Genome To Date.</title>
        <authorList>
            <person name="Zhaxybayeva O."/>
            <person name="Swithers K.S."/>
            <person name="Foght J."/>
            <person name="Green A.G."/>
            <person name="Bruce D."/>
            <person name="Detter C."/>
            <person name="Han S."/>
            <person name="Teshima H."/>
            <person name="Han J."/>
            <person name="Woyke T."/>
            <person name="Pitluck S."/>
            <person name="Nolan M."/>
            <person name="Ivanova N."/>
            <person name="Pati A."/>
            <person name="Land M.L."/>
            <person name="Dlutek M."/>
            <person name="Doolittle W.F."/>
            <person name="Noll K.M."/>
            <person name="Nesbo C.L."/>
        </authorList>
    </citation>
    <scope>NUCLEOTIDE SEQUENCE [LARGE SCALE GENOMIC DNA]</scope>
    <source>
        <strain evidence="3">mesG1.Ag.4.2</strain>
    </source>
</reference>
<proteinExistence type="predicted"/>
<dbReference type="AlphaFoldDB" id="I2F8I9"/>
<dbReference type="PROSITE" id="PS51257">
    <property type="entry name" value="PROKAR_LIPOPROTEIN"/>
    <property type="match status" value="1"/>
</dbReference>
<organism evidence="2 3">
    <name type="scientific">Mesotoga prima MesG1.Ag.4.2</name>
    <dbReference type="NCBI Taxonomy" id="660470"/>
    <lineage>
        <taxon>Bacteria</taxon>
        <taxon>Thermotogati</taxon>
        <taxon>Thermotogota</taxon>
        <taxon>Thermotogae</taxon>
        <taxon>Kosmotogales</taxon>
        <taxon>Kosmotogaceae</taxon>
        <taxon>Mesotoga</taxon>
    </lineage>
</organism>
<dbReference type="KEGG" id="mpg:Theba_2642"/>
<evidence type="ECO:0000259" key="1">
    <source>
        <dbReference type="Pfam" id="PF14321"/>
    </source>
</evidence>
<name>I2F8I9_9BACT</name>
<dbReference type="EMBL" id="CP003532">
    <property type="protein sequence ID" value="AFK08242.1"/>
    <property type="molecule type" value="Genomic_DNA"/>
</dbReference>
<evidence type="ECO:0000313" key="3">
    <source>
        <dbReference type="Proteomes" id="UP000002881"/>
    </source>
</evidence>
<dbReference type="eggNOG" id="ENOG5032T6B">
    <property type="taxonomic scope" value="Bacteria"/>
</dbReference>
<keyword evidence="3" id="KW-1185">Reference proteome</keyword>
<dbReference type="Pfam" id="PF14321">
    <property type="entry name" value="DUF4382"/>
    <property type="match status" value="1"/>
</dbReference>
<feature type="domain" description="DUF4382" evidence="1">
    <location>
        <begin position="30"/>
        <end position="154"/>
    </location>
</feature>
<dbReference type="GeneID" id="87108341"/>
<sequence length="287" mass="31779" precursor="true">MKKLSLSIILLITLFFAGCMEFPSQEPDIGTVRVFLTDAVIPVEDIDSLMVRIESISLYGDEDQPVVISDTPFEVDIVTLVGATYELPNTSSVSGIYNQLRMEVGAATLTANGEIFPVTVNSGSLKINDLDLTIDENATTTVVLDFDLSKSLIINGRWEDLKIEEDNGGINSRKDKVHMTPVLHVRHGSLFDVTGVASSSIYPLLVALFPENGGEALTTFTHEDNSIWDQGEFRFCKVVSGDYRIEFFDNYTDEGFSIDESESRYQPLFVTVVDRDVDLGTIVLVEK</sequence>
<dbReference type="RefSeq" id="WP_014731948.1">
    <property type="nucleotide sequence ID" value="NC_017934.1"/>
</dbReference>
<dbReference type="Proteomes" id="UP000002881">
    <property type="component" value="Chromosome"/>
</dbReference>
<dbReference type="STRING" id="660470.Theba_2642"/>
<protein>
    <recommendedName>
        <fullName evidence="1">DUF4382 domain-containing protein</fullName>
    </recommendedName>
</protein>
<evidence type="ECO:0000313" key="2">
    <source>
        <dbReference type="EMBL" id="AFK08242.1"/>
    </source>
</evidence>
<dbReference type="SUPFAM" id="SSF117074">
    <property type="entry name" value="Hypothetical protein PA1324"/>
    <property type="match status" value="1"/>
</dbReference>
<dbReference type="HOGENOM" id="CLU_969118_0_0_0"/>
<accession>I2F8I9</accession>
<gene>
    <name evidence="2" type="ORF">Theba_2642</name>
</gene>
<dbReference type="InterPro" id="IPR025491">
    <property type="entry name" value="DUF4382"/>
</dbReference>